<evidence type="ECO:0000313" key="1">
    <source>
        <dbReference type="EMBL" id="CAG8833282.1"/>
    </source>
</evidence>
<protein>
    <submittedName>
        <fullName evidence="1">133_t:CDS:1</fullName>
    </submittedName>
</protein>
<organism evidence="1 2">
    <name type="scientific">Gigaspora margarita</name>
    <dbReference type="NCBI Taxonomy" id="4874"/>
    <lineage>
        <taxon>Eukaryota</taxon>
        <taxon>Fungi</taxon>
        <taxon>Fungi incertae sedis</taxon>
        <taxon>Mucoromycota</taxon>
        <taxon>Glomeromycotina</taxon>
        <taxon>Glomeromycetes</taxon>
        <taxon>Diversisporales</taxon>
        <taxon>Gigasporaceae</taxon>
        <taxon>Gigaspora</taxon>
    </lineage>
</organism>
<dbReference type="EMBL" id="CAJVQB010047043">
    <property type="protein sequence ID" value="CAG8833282.1"/>
    <property type="molecule type" value="Genomic_DNA"/>
</dbReference>
<comment type="caution">
    <text evidence="1">The sequence shown here is derived from an EMBL/GenBank/DDBJ whole genome shotgun (WGS) entry which is preliminary data.</text>
</comment>
<accession>A0ABN7WJQ1</accession>
<evidence type="ECO:0000313" key="2">
    <source>
        <dbReference type="Proteomes" id="UP000789901"/>
    </source>
</evidence>
<dbReference type="Proteomes" id="UP000789901">
    <property type="component" value="Unassembled WGS sequence"/>
</dbReference>
<keyword evidence="2" id="KW-1185">Reference proteome</keyword>
<name>A0ABN7WJQ1_GIGMA</name>
<gene>
    <name evidence="1" type="ORF">GMARGA_LOCUS31472</name>
</gene>
<sequence length="65" mass="7405">KEFDFSSINTQVQGSKKLHPPVKCKYCPKKFEHGLATCMQKHTNSCINAPKLAKTIKNPNYKIQI</sequence>
<feature type="non-terminal residue" evidence="1">
    <location>
        <position position="1"/>
    </location>
</feature>
<proteinExistence type="predicted"/>
<reference evidence="1 2" key="1">
    <citation type="submission" date="2021-06" db="EMBL/GenBank/DDBJ databases">
        <authorList>
            <person name="Kallberg Y."/>
            <person name="Tangrot J."/>
            <person name="Rosling A."/>
        </authorList>
    </citation>
    <scope>NUCLEOTIDE SEQUENCE [LARGE SCALE GENOMIC DNA]</scope>
    <source>
        <strain evidence="1 2">120-4 pot B 10/14</strain>
    </source>
</reference>